<reference evidence="2 3" key="1">
    <citation type="submission" date="2018-06" db="EMBL/GenBank/DDBJ databases">
        <title>The draft genome sequence of Crocinitomix sp. SM1701.</title>
        <authorList>
            <person name="Zhang X."/>
        </authorList>
    </citation>
    <scope>NUCLEOTIDE SEQUENCE [LARGE SCALE GENOMIC DNA]</scope>
    <source>
        <strain evidence="2 3">SM1701</strain>
    </source>
</reference>
<keyword evidence="1" id="KW-0812">Transmembrane</keyword>
<keyword evidence="1" id="KW-0472">Membrane</keyword>
<organism evidence="2 3">
    <name type="scientific">Putridiphycobacter roseus</name>
    <dbReference type="NCBI Taxonomy" id="2219161"/>
    <lineage>
        <taxon>Bacteria</taxon>
        <taxon>Pseudomonadati</taxon>
        <taxon>Bacteroidota</taxon>
        <taxon>Flavobacteriia</taxon>
        <taxon>Flavobacteriales</taxon>
        <taxon>Crocinitomicaceae</taxon>
        <taxon>Putridiphycobacter</taxon>
    </lineage>
</organism>
<sequence>MTQDQIKKSIKTLKVQLTLGQKVEYWLNFISICAFLYIMGHIAIENSIQNRELSLSSLLVITVFLTFFRYQYLGTKLKAQNSNLTEQEFKQANTATAILNEWDILSNRKDYFTAIKKSNWIWEGIKVTAILKNGKLYVNSMVTPSVRAHPFTFGHNRKNKVKLLEEYKSVLEGNDVLENANIELEKRENDFWKESEWTLANTLKRIVGYLFSIIFIMIAVLAIVEANFQLLFFGVFLLIVSGTYIVYDIKVILEKRKKQGHNNKHIS</sequence>
<keyword evidence="1" id="KW-1133">Transmembrane helix</keyword>
<dbReference type="EMBL" id="QKSB01000002">
    <property type="protein sequence ID" value="PZE17880.1"/>
    <property type="molecule type" value="Genomic_DNA"/>
</dbReference>
<evidence type="ECO:0000256" key="1">
    <source>
        <dbReference type="SAM" id="Phobius"/>
    </source>
</evidence>
<evidence type="ECO:0000313" key="3">
    <source>
        <dbReference type="Proteomes" id="UP000249248"/>
    </source>
</evidence>
<name>A0A2W1N2V9_9FLAO</name>
<gene>
    <name evidence="2" type="ORF">DNU06_04480</name>
</gene>
<feature type="transmembrane region" description="Helical" evidence="1">
    <location>
        <begin position="25"/>
        <end position="43"/>
    </location>
</feature>
<evidence type="ECO:0000313" key="2">
    <source>
        <dbReference type="EMBL" id="PZE17880.1"/>
    </source>
</evidence>
<dbReference type="AlphaFoldDB" id="A0A2W1N2V9"/>
<feature type="transmembrane region" description="Helical" evidence="1">
    <location>
        <begin position="206"/>
        <end position="224"/>
    </location>
</feature>
<feature type="transmembrane region" description="Helical" evidence="1">
    <location>
        <begin position="55"/>
        <end position="72"/>
    </location>
</feature>
<accession>A0A2W1N2V9</accession>
<proteinExistence type="predicted"/>
<keyword evidence="3" id="KW-1185">Reference proteome</keyword>
<dbReference type="Proteomes" id="UP000249248">
    <property type="component" value="Unassembled WGS sequence"/>
</dbReference>
<feature type="transmembrane region" description="Helical" evidence="1">
    <location>
        <begin position="230"/>
        <end position="249"/>
    </location>
</feature>
<protein>
    <submittedName>
        <fullName evidence="2">Uncharacterized protein</fullName>
    </submittedName>
</protein>
<comment type="caution">
    <text evidence="2">The sequence shown here is derived from an EMBL/GenBank/DDBJ whole genome shotgun (WGS) entry which is preliminary data.</text>
</comment>